<dbReference type="Pfam" id="PF02567">
    <property type="entry name" value="PhzC-PhzF"/>
    <property type="match status" value="1"/>
</dbReference>
<name>A0A381ZTT7_9ZZZZ</name>
<dbReference type="NCBIfam" id="TIGR00654">
    <property type="entry name" value="PhzF_family"/>
    <property type="match status" value="1"/>
</dbReference>
<dbReference type="SUPFAM" id="SSF54506">
    <property type="entry name" value="Diaminopimelate epimerase-like"/>
    <property type="match status" value="1"/>
</dbReference>
<proteinExistence type="inferred from homology"/>
<dbReference type="PIRSF" id="PIRSF016184">
    <property type="entry name" value="PhzC_PhzF"/>
    <property type="match status" value="1"/>
</dbReference>
<reference evidence="3" key="1">
    <citation type="submission" date="2018-05" db="EMBL/GenBank/DDBJ databases">
        <authorList>
            <person name="Lanie J.A."/>
            <person name="Ng W.-L."/>
            <person name="Kazmierczak K.M."/>
            <person name="Andrzejewski T.M."/>
            <person name="Davidsen T.M."/>
            <person name="Wayne K.J."/>
            <person name="Tettelin H."/>
            <person name="Glass J.I."/>
            <person name="Rusch D."/>
            <person name="Podicherti R."/>
            <person name="Tsui H.-C.T."/>
            <person name="Winkler M.E."/>
        </authorList>
    </citation>
    <scope>NUCLEOTIDE SEQUENCE</scope>
</reference>
<protein>
    <submittedName>
        <fullName evidence="3">Uncharacterized protein</fullName>
    </submittedName>
</protein>
<dbReference type="PANTHER" id="PTHR13774:SF17">
    <property type="entry name" value="PHENAZINE BIOSYNTHESIS-LIKE DOMAIN-CONTAINING PROTEIN"/>
    <property type="match status" value="1"/>
</dbReference>
<dbReference type="GO" id="GO:0005737">
    <property type="term" value="C:cytoplasm"/>
    <property type="evidence" value="ECO:0007669"/>
    <property type="project" value="TreeGrafter"/>
</dbReference>
<dbReference type="Gene3D" id="3.10.310.10">
    <property type="entry name" value="Diaminopimelate Epimerase, Chain A, domain 1"/>
    <property type="match status" value="2"/>
</dbReference>
<keyword evidence="2" id="KW-0413">Isomerase</keyword>
<evidence type="ECO:0000256" key="2">
    <source>
        <dbReference type="ARBA" id="ARBA00023235"/>
    </source>
</evidence>
<dbReference type="PANTHER" id="PTHR13774">
    <property type="entry name" value="PHENAZINE BIOSYNTHESIS PROTEIN"/>
    <property type="match status" value="1"/>
</dbReference>
<dbReference type="GO" id="GO:0016853">
    <property type="term" value="F:isomerase activity"/>
    <property type="evidence" value="ECO:0007669"/>
    <property type="project" value="UniProtKB-KW"/>
</dbReference>
<organism evidence="3">
    <name type="scientific">marine metagenome</name>
    <dbReference type="NCBI Taxonomy" id="408172"/>
    <lineage>
        <taxon>unclassified sequences</taxon>
        <taxon>metagenomes</taxon>
        <taxon>ecological metagenomes</taxon>
    </lineage>
</organism>
<dbReference type="EMBL" id="UINC01022652">
    <property type="protein sequence ID" value="SVA92715.1"/>
    <property type="molecule type" value="Genomic_DNA"/>
</dbReference>
<evidence type="ECO:0000256" key="1">
    <source>
        <dbReference type="ARBA" id="ARBA00008270"/>
    </source>
</evidence>
<dbReference type="AlphaFoldDB" id="A0A381ZTT7"/>
<dbReference type="InterPro" id="IPR003719">
    <property type="entry name" value="Phenazine_PhzF-like"/>
</dbReference>
<accession>A0A381ZTT7</accession>
<sequence>MRLYQVDAFTNKRFKGNPAAVCLLDAPQEDTWMQAFASEMNLSETAFLELNNDYYRLRWFTPSIEVDLCGHATLASAHVLWETGAAKRGNVIKFDTRSGLLTASYANHWIQLNFPATPAKETTCNIDLERALGTRPTFVGKSAFDFLAEMPSEELVREMNPNFSLIEHVASRGVIVTARSTSTDCDFVSRFFSPQSGVAEDPVTGSAHCCLGPYWANRIGKDELVGCQVSSRGGMVRVKLRDDRVILGGQAVTVFCAEVP</sequence>
<comment type="similarity">
    <text evidence="1">Belongs to the PhzF family.</text>
</comment>
<evidence type="ECO:0000313" key="3">
    <source>
        <dbReference type="EMBL" id="SVA92715.1"/>
    </source>
</evidence>
<gene>
    <name evidence="3" type="ORF">METZ01_LOCUS145569</name>
</gene>